<dbReference type="KEGG" id="slx:SLAV_01420"/>
<reference evidence="2 3" key="1">
    <citation type="submission" date="2017-11" db="EMBL/GenBank/DDBJ databases">
        <title>Complete genome sequence of Streptomyces lavendulae subsp. lavendulae CCM 3239 (formerly 'Streptomyces aureofaciens CCM 3239'), the producer of the angucycline-type antibiotic auricin.</title>
        <authorList>
            <person name="Busche T."/>
            <person name="Novakova R."/>
            <person name="Al'Dilaimi A."/>
            <person name="Homerova D."/>
            <person name="Feckova L."/>
            <person name="Rezuchova B."/>
            <person name="Mingyar E."/>
            <person name="Csolleiova D."/>
            <person name="Bekeova C."/>
            <person name="Winkler A."/>
            <person name="Sevcikova B."/>
            <person name="Kalinowski J."/>
            <person name="Kormanec J."/>
            <person name="Ruckert C."/>
        </authorList>
    </citation>
    <scope>NUCLEOTIDE SEQUENCE [LARGE SCALE GENOMIC DNA]</scope>
    <source>
        <strain evidence="2 3">CCM 3239</strain>
    </source>
</reference>
<dbReference type="AlphaFoldDB" id="A0A2K8P8Y4"/>
<proteinExistence type="predicted"/>
<keyword evidence="1" id="KW-0472">Membrane</keyword>
<sequence length="46" mass="5030">MEPIRHIETSLPLASPTGAPPGPVWLHLLLIAFAVGILLTSLRRHH</sequence>
<accession>A0A2K8P8Y4</accession>
<keyword evidence="1" id="KW-0812">Transmembrane</keyword>
<evidence type="ECO:0000256" key="1">
    <source>
        <dbReference type="SAM" id="Phobius"/>
    </source>
</evidence>
<keyword evidence="3" id="KW-1185">Reference proteome</keyword>
<dbReference type="Proteomes" id="UP000231791">
    <property type="component" value="Chromosome"/>
</dbReference>
<protein>
    <submittedName>
        <fullName evidence="2">Uncharacterized protein</fullName>
    </submittedName>
</protein>
<keyword evidence="1" id="KW-1133">Transmembrane helix</keyword>
<gene>
    <name evidence="2" type="ORF">SLAV_01420</name>
</gene>
<dbReference type="EMBL" id="CP024985">
    <property type="protein sequence ID" value="ATZ22213.1"/>
    <property type="molecule type" value="Genomic_DNA"/>
</dbReference>
<evidence type="ECO:0000313" key="2">
    <source>
        <dbReference type="EMBL" id="ATZ22213.1"/>
    </source>
</evidence>
<name>A0A2K8P8Y4_STRLA</name>
<organism evidence="2 3">
    <name type="scientific">Streptomyces lavendulae subsp. lavendulae</name>
    <dbReference type="NCBI Taxonomy" id="58340"/>
    <lineage>
        <taxon>Bacteria</taxon>
        <taxon>Bacillati</taxon>
        <taxon>Actinomycetota</taxon>
        <taxon>Actinomycetes</taxon>
        <taxon>Kitasatosporales</taxon>
        <taxon>Streptomycetaceae</taxon>
        <taxon>Streptomyces</taxon>
    </lineage>
</organism>
<feature type="transmembrane region" description="Helical" evidence="1">
    <location>
        <begin position="24"/>
        <end position="42"/>
    </location>
</feature>
<evidence type="ECO:0000313" key="3">
    <source>
        <dbReference type="Proteomes" id="UP000231791"/>
    </source>
</evidence>